<keyword evidence="1" id="KW-0732">Signal</keyword>
<feature type="chain" id="PRO_5045515464" description="Glycoside hydrolase 131 catalytic N-terminal domain-containing protein" evidence="1">
    <location>
        <begin position="17"/>
        <end position="402"/>
    </location>
</feature>
<dbReference type="EMBL" id="JAXOVC010000008">
    <property type="protein sequence ID" value="KAK4498001.1"/>
    <property type="molecule type" value="Genomic_DNA"/>
</dbReference>
<reference evidence="3 4" key="1">
    <citation type="journal article" date="2023" name="G3 (Bethesda)">
        <title>A chromosome-level genome assembly of Zasmidium syzygii isolated from banana leaves.</title>
        <authorList>
            <person name="van Westerhoven A.C."/>
            <person name="Mehrabi R."/>
            <person name="Talebi R."/>
            <person name="Steentjes M.B.F."/>
            <person name="Corcolon B."/>
            <person name="Chong P.A."/>
            <person name="Kema G.H.J."/>
            <person name="Seidl M.F."/>
        </authorList>
    </citation>
    <scope>NUCLEOTIDE SEQUENCE [LARGE SCALE GENOMIC DNA]</scope>
    <source>
        <strain evidence="3 4">P124</strain>
    </source>
</reference>
<accession>A0ABR0E9A6</accession>
<feature type="domain" description="Glycoside hydrolase 131 catalytic N-terminal" evidence="2">
    <location>
        <begin position="19"/>
        <end position="249"/>
    </location>
</feature>
<dbReference type="InterPro" id="IPR041524">
    <property type="entry name" value="GH131_N"/>
</dbReference>
<gene>
    <name evidence="3" type="ORF">PRZ48_010657</name>
</gene>
<evidence type="ECO:0000259" key="2">
    <source>
        <dbReference type="Pfam" id="PF18271"/>
    </source>
</evidence>
<evidence type="ECO:0000313" key="4">
    <source>
        <dbReference type="Proteomes" id="UP001305779"/>
    </source>
</evidence>
<dbReference type="Gene3D" id="2.60.120.1160">
    <property type="match status" value="1"/>
</dbReference>
<name>A0ABR0E9A6_ZASCE</name>
<feature type="signal peptide" evidence="1">
    <location>
        <begin position="1"/>
        <end position="16"/>
    </location>
</feature>
<dbReference type="Pfam" id="PF18271">
    <property type="entry name" value="GH131_N"/>
    <property type="match status" value="1"/>
</dbReference>
<evidence type="ECO:0000256" key="1">
    <source>
        <dbReference type="SAM" id="SignalP"/>
    </source>
</evidence>
<evidence type="ECO:0000313" key="3">
    <source>
        <dbReference type="EMBL" id="KAK4498001.1"/>
    </source>
</evidence>
<dbReference type="Proteomes" id="UP001305779">
    <property type="component" value="Unassembled WGS sequence"/>
</dbReference>
<sequence length="402" mass="42616">MFATAALLALAGTAAAGSVLWDRRLNDYETSAFLDEWSWSNQVGPYQYYIHGSGTTSDYVVFGEGFKNPADTGSKQGIQLSIDSTSSWNGQTMLRTELIPQTTAAINKGKVFYHFSVQHNETNPPTPTEEHQVCFFESHFTELKFGASGGSSNLLQWYADSQSHWNVTFEAGVWHNVAYGIDFDAQTVELYHSTSAEDLTLSAGPISASTSSNGADWHLGVLRLPSSTGTSEAVREDWHFSGVYIENGDITKSVAGPAGSSASASAAAKAAAPTTLETATPAQTTFTAPTTLLTQVKAQTSLAKVYTSQPQPLSETTTSCTEEDAATEVAVNPAATFRPTASISLTRTSPTTLSTWYAETADASTLFGTSSSQAIASNPALLFTATAASAEPTATDCEDVHT</sequence>
<keyword evidence="4" id="KW-1185">Reference proteome</keyword>
<organism evidence="3 4">
    <name type="scientific">Zasmidium cellare</name>
    <name type="common">Wine cellar mold</name>
    <name type="synonym">Racodium cellare</name>
    <dbReference type="NCBI Taxonomy" id="395010"/>
    <lineage>
        <taxon>Eukaryota</taxon>
        <taxon>Fungi</taxon>
        <taxon>Dikarya</taxon>
        <taxon>Ascomycota</taxon>
        <taxon>Pezizomycotina</taxon>
        <taxon>Dothideomycetes</taxon>
        <taxon>Dothideomycetidae</taxon>
        <taxon>Mycosphaerellales</taxon>
        <taxon>Mycosphaerellaceae</taxon>
        <taxon>Zasmidium</taxon>
    </lineage>
</organism>
<dbReference type="PANTHER" id="PTHR34612:SF6">
    <property type="entry name" value="GLYCOSIDE HYDROLASE 131 CATALYTIC N-TERMINAL DOMAIN-CONTAINING PROTEIN"/>
    <property type="match status" value="1"/>
</dbReference>
<protein>
    <recommendedName>
        <fullName evidence="2">Glycoside hydrolase 131 catalytic N-terminal domain-containing protein</fullName>
    </recommendedName>
</protein>
<proteinExistence type="predicted"/>
<dbReference type="PANTHER" id="PTHR34612">
    <property type="entry name" value="GH131_N DOMAIN-CONTAINING PROTEIN"/>
    <property type="match status" value="1"/>
</dbReference>
<comment type="caution">
    <text evidence="3">The sequence shown here is derived from an EMBL/GenBank/DDBJ whole genome shotgun (WGS) entry which is preliminary data.</text>
</comment>